<comment type="caution">
    <text evidence="2">The sequence shown here is derived from an EMBL/GenBank/DDBJ whole genome shotgun (WGS) entry which is preliminary data.</text>
</comment>
<protein>
    <submittedName>
        <fullName evidence="2">Uncharacterized protein</fullName>
    </submittedName>
</protein>
<dbReference type="EMBL" id="BGZK01002130">
    <property type="protein sequence ID" value="GBP90967.1"/>
    <property type="molecule type" value="Genomic_DNA"/>
</dbReference>
<sequence>MHFKKLPSPKALRHSQLLDGGVESSPGRSGGRAVRIHEEHVKPPVPEAVATSVTPIVKYNARNSAAVKLVTQRRNGLKLKRGGEGVGRVEAAHCIILGNSERQSFVFHIKDADDHPNLVPDYNCRSDNTGP</sequence>
<accession>A0A4C1ZWI1</accession>
<feature type="compositionally biased region" description="Basic residues" evidence="1">
    <location>
        <begin position="1"/>
        <end position="13"/>
    </location>
</feature>
<proteinExistence type="predicted"/>
<dbReference type="Proteomes" id="UP000299102">
    <property type="component" value="Unassembled WGS sequence"/>
</dbReference>
<gene>
    <name evidence="2" type="ORF">EVAR_90616_1</name>
</gene>
<evidence type="ECO:0000313" key="3">
    <source>
        <dbReference type="Proteomes" id="UP000299102"/>
    </source>
</evidence>
<evidence type="ECO:0000256" key="1">
    <source>
        <dbReference type="SAM" id="MobiDB-lite"/>
    </source>
</evidence>
<feature type="region of interest" description="Disordered" evidence="1">
    <location>
        <begin position="1"/>
        <end position="40"/>
    </location>
</feature>
<reference evidence="2 3" key="1">
    <citation type="journal article" date="2019" name="Commun. Biol.">
        <title>The bagworm genome reveals a unique fibroin gene that provides high tensile strength.</title>
        <authorList>
            <person name="Kono N."/>
            <person name="Nakamura H."/>
            <person name="Ohtoshi R."/>
            <person name="Tomita M."/>
            <person name="Numata K."/>
            <person name="Arakawa K."/>
        </authorList>
    </citation>
    <scope>NUCLEOTIDE SEQUENCE [LARGE SCALE GENOMIC DNA]</scope>
</reference>
<organism evidence="2 3">
    <name type="scientific">Eumeta variegata</name>
    <name type="common">Bagworm moth</name>
    <name type="synonym">Eumeta japonica</name>
    <dbReference type="NCBI Taxonomy" id="151549"/>
    <lineage>
        <taxon>Eukaryota</taxon>
        <taxon>Metazoa</taxon>
        <taxon>Ecdysozoa</taxon>
        <taxon>Arthropoda</taxon>
        <taxon>Hexapoda</taxon>
        <taxon>Insecta</taxon>
        <taxon>Pterygota</taxon>
        <taxon>Neoptera</taxon>
        <taxon>Endopterygota</taxon>
        <taxon>Lepidoptera</taxon>
        <taxon>Glossata</taxon>
        <taxon>Ditrysia</taxon>
        <taxon>Tineoidea</taxon>
        <taxon>Psychidae</taxon>
        <taxon>Oiketicinae</taxon>
        <taxon>Eumeta</taxon>
    </lineage>
</organism>
<dbReference type="AlphaFoldDB" id="A0A4C1ZWI1"/>
<name>A0A4C1ZWI1_EUMVA</name>
<keyword evidence="3" id="KW-1185">Reference proteome</keyword>
<evidence type="ECO:0000313" key="2">
    <source>
        <dbReference type="EMBL" id="GBP90967.1"/>
    </source>
</evidence>